<sequence length="988" mass="110511">MGPYLLFGPLDVLNLQGASIGKTHALTCQVDVVAGTTGQCIKRASIQIPPSSEGSIAIDLPALKSLSLSLTVTADRDNTTTLIGRVCIPSSCLPPAGPNAPPSEALIPLEGTPRGSDARAAYEPYEYDLRSACAGGVRLPPPPHGRVGDLRVMVRYVDAAMAAGQSEVDRSFIAQDFYNVLLTSLHESTSPHSLSPSARRMPPLPQQTPPGPAPHTATPPTHMRKGATVDVLPSPGAVSYYSAQSGGPSPAGKLGRAQTYGTGGRGAWTPEKPRTARSPVSPDYASRGIVMRRTFTMGTRTNTQNSVAIDEESKSRRLTREEDRLAAEERRREEQQAEIDNLVYHRTEHLQQLINSQDEKLAMLGPMQEEAEAIKAKYGELEKARLDMQGSLKAATEKFECRQQEAQQLLSDLHQAKADTERRDVDLIGANSAKDTEIELLKQTLREHQQQNEALSQCIVSREDYQKQTEELQQTIRLERARREAIEKEAQRAARDFEACVSSETAVTQQILVEKEHLTQQLAALRTQNDEYRRSLAAFEEEATRQTADKTDKEKMAIELSSVRRELETALKEIHRLDAARQQQASEMDSLQRSAESELREAENARLRALDEKNETLAQMRQAERLLEERDGMIRPLEDESCAKDAHIHELTNRINSLSDLDRMVKQANARSLEQEQINRQLQNTLDEERQTYQQLLRADRERYSEMEDKLRQECAQLQETSGALDLAHRTAENHRLKVEDQLAASRAECERLRVEKASYNELHREFESVQKELNESNQCRATLHGELASLAQQFQDFLQEWESGKSTHTSELEIKNAEIRCLMARLKQLMTKYQPLKGDVIDELLAQYVNTFHPPVPFFRLDDGVYLFGTRRVIVRIHNNDKLVFRIGGGFCDFEKFIDQYASEELAKLENRELAASSPAQVRTDGSPKGDLPGPLPPSGAANRRQLRSNTTTGIRLPGFTIRSRGGSAQVTARVTSHTRGEGPMQQ</sequence>
<proteinExistence type="predicted"/>
<dbReference type="OrthoDB" id="443133at2759"/>
<keyword evidence="2" id="KW-0963">Cytoplasm</keyword>
<reference evidence="7 8" key="1">
    <citation type="submission" date="2014-11" db="EMBL/GenBank/DDBJ databases">
        <authorList>
            <person name="Zhu J."/>
            <person name="Qi W."/>
            <person name="Song R."/>
        </authorList>
    </citation>
    <scope>NUCLEOTIDE SEQUENCE [LARGE SCALE GENOMIC DNA]</scope>
</reference>
<dbReference type="InterPro" id="IPR036534">
    <property type="entry name" value="GAR_dom_sf"/>
</dbReference>
<feature type="compositionally biased region" description="Polar residues" evidence="5">
    <location>
        <begin position="968"/>
        <end position="979"/>
    </location>
</feature>
<dbReference type="VEuPathDB" id="CryptoDB:Vbra_15545"/>
<evidence type="ECO:0000313" key="7">
    <source>
        <dbReference type="EMBL" id="CEM13720.1"/>
    </source>
</evidence>
<comment type="subcellular location">
    <subcellularLocation>
        <location evidence="1">Cytoplasm</location>
        <location evidence="1">Cytoskeleton</location>
    </subcellularLocation>
</comment>
<accession>A0A0G4FJD0</accession>
<name>A0A0G4FJD0_VITBC</name>
<evidence type="ECO:0000256" key="3">
    <source>
        <dbReference type="ARBA" id="ARBA00023212"/>
    </source>
</evidence>
<feature type="compositionally biased region" description="Pro residues" evidence="5">
    <location>
        <begin position="202"/>
        <end position="213"/>
    </location>
</feature>
<feature type="region of interest" description="Disordered" evidence="5">
    <location>
        <begin position="188"/>
        <end position="334"/>
    </location>
</feature>
<dbReference type="STRING" id="1169540.A0A0G4FJD0"/>
<dbReference type="PROSITE" id="PS51460">
    <property type="entry name" value="GAR"/>
    <property type="match status" value="1"/>
</dbReference>
<keyword evidence="8" id="KW-1185">Reference proteome</keyword>
<evidence type="ECO:0000259" key="6">
    <source>
        <dbReference type="PROSITE" id="PS51460"/>
    </source>
</evidence>
<dbReference type="PhylomeDB" id="A0A0G4FJD0"/>
<keyword evidence="4" id="KW-0175">Coiled coil</keyword>
<dbReference type="InterPro" id="IPR003108">
    <property type="entry name" value="GAR_dom"/>
</dbReference>
<feature type="compositionally biased region" description="Polar residues" evidence="5">
    <location>
        <begin position="296"/>
        <end position="307"/>
    </location>
</feature>
<dbReference type="PANTHER" id="PTHR34491:SF156">
    <property type="entry name" value="KINESIN MOTOR DOMAIN-CONTAINING PROTEIN"/>
    <property type="match status" value="1"/>
</dbReference>
<evidence type="ECO:0000256" key="5">
    <source>
        <dbReference type="SAM" id="MobiDB-lite"/>
    </source>
</evidence>
<dbReference type="GO" id="GO:0005856">
    <property type="term" value="C:cytoskeleton"/>
    <property type="evidence" value="ECO:0007669"/>
    <property type="project" value="UniProtKB-SubCell"/>
</dbReference>
<evidence type="ECO:0000256" key="2">
    <source>
        <dbReference type="ARBA" id="ARBA00022490"/>
    </source>
</evidence>
<keyword evidence="3" id="KW-0206">Cytoskeleton</keyword>
<dbReference type="OMA" id="RTQNDEY"/>
<dbReference type="SUPFAM" id="SSF143575">
    <property type="entry name" value="GAS2 domain-like"/>
    <property type="match status" value="1"/>
</dbReference>
<feature type="compositionally biased region" description="Basic and acidic residues" evidence="5">
    <location>
        <begin position="311"/>
        <end position="334"/>
    </location>
</feature>
<dbReference type="Proteomes" id="UP000041254">
    <property type="component" value="Unassembled WGS sequence"/>
</dbReference>
<evidence type="ECO:0000256" key="1">
    <source>
        <dbReference type="ARBA" id="ARBA00004245"/>
    </source>
</evidence>
<dbReference type="EMBL" id="CDMY01000447">
    <property type="protein sequence ID" value="CEM13720.1"/>
    <property type="molecule type" value="Genomic_DNA"/>
</dbReference>
<feature type="coiled-coil region" evidence="4">
    <location>
        <begin position="665"/>
        <end position="763"/>
    </location>
</feature>
<evidence type="ECO:0000313" key="8">
    <source>
        <dbReference type="Proteomes" id="UP000041254"/>
    </source>
</evidence>
<dbReference type="InParanoid" id="A0A0G4FJD0"/>
<feature type="region of interest" description="Disordered" evidence="5">
    <location>
        <begin position="917"/>
        <end position="988"/>
    </location>
</feature>
<dbReference type="Gene3D" id="3.30.920.20">
    <property type="entry name" value="Gas2-like domain"/>
    <property type="match status" value="1"/>
</dbReference>
<feature type="domain" description="GAR" evidence="6">
    <location>
        <begin position="833"/>
        <end position="906"/>
    </location>
</feature>
<protein>
    <recommendedName>
        <fullName evidence="6">GAR domain-containing protein</fullName>
    </recommendedName>
</protein>
<organism evidence="7 8">
    <name type="scientific">Vitrella brassicaformis (strain CCMP3155)</name>
    <dbReference type="NCBI Taxonomy" id="1169540"/>
    <lineage>
        <taxon>Eukaryota</taxon>
        <taxon>Sar</taxon>
        <taxon>Alveolata</taxon>
        <taxon>Colpodellida</taxon>
        <taxon>Vitrellaceae</taxon>
        <taxon>Vitrella</taxon>
    </lineage>
</organism>
<gene>
    <name evidence="7" type="ORF">Vbra_15545</name>
</gene>
<evidence type="ECO:0000256" key="4">
    <source>
        <dbReference type="SAM" id="Coils"/>
    </source>
</evidence>
<feature type="coiled-coil region" evidence="4">
    <location>
        <begin position="403"/>
        <end position="630"/>
    </location>
</feature>
<dbReference type="AlphaFoldDB" id="A0A0G4FJD0"/>
<dbReference type="PANTHER" id="PTHR34491">
    <property type="entry name" value="A-TYPE INCLUSION PROTEIN, PUTATIVE-RELATED"/>
    <property type="match status" value="1"/>
</dbReference>
<dbReference type="GO" id="GO:0008017">
    <property type="term" value="F:microtubule binding"/>
    <property type="evidence" value="ECO:0007669"/>
    <property type="project" value="InterPro"/>
</dbReference>